<comment type="similarity">
    <text evidence="1">Belongs to the JARID1 histone demethylase family.</text>
</comment>
<name>A0A061S8Q5_9CHLO</name>
<dbReference type="InterPro" id="IPR014710">
    <property type="entry name" value="RmlC-like_jellyroll"/>
</dbReference>
<dbReference type="Gene3D" id="2.60.120.10">
    <property type="entry name" value="Jelly Rolls"/>
    <property type="match status" value="1"/>
</dbReference>
<evidence type="ECO:0000259" key="2">
    <source>
        <dbReference type="PROSITE" id="PS51184"/>
    </source>
</evidence>
<dbReference type="SUPFAM" id="SSF51197">
    <property type="entry name" value="Clavaminate synthase-like"/>
    <property type="match status" value="1"/>
</dbReference>
<sequence>MVVILRRCMSSKVIWTASRPRNPRYRSIALARGASLRDTVERARHSRRGCRVNLRAEGDAADNFQPTARCYDFIVPPGLTPKARPLAEPLPLDGISMVVQNFASLSRAAPEWQALVSGAEASCRRLFGEQFVALYVRGSVPQGAAVAGLSDLDCILYLWEPRGARDSLSQRAAAADAARRALRAEAEALRLGNPVCSKVEFKLFFLPEGGRVADLLEGVSRGDEPVETVSHIPGRFEIKALSALAAGADVAALLPETAAAPVPVVLPYLAEDILSAAESTRDSSENTDFTRIALWCLKRVLRAAFEAVQEEVSVYTRDLYWCCVIACKYSPNLQNYLADVLNSYLRIAEGGVPNSVARESIAVAEEAAVQVLRTHWSRLLEQGNGEVSRGISSLSLEDFVRDPSKGLKCQLEEGWKRKLAAKTAWLVDFEGRLSGAEVGRTSIPGSSRPVREIQGTGELDVFLEHHSELTEPVLLRGAVSHWPAVDKWNLSYLASRPGFGGKVRVALGLEFPFCEPTLHEVLVTLLGPEAAPSNVVDMSAAEFAFRLAGLPGLRPIVYPEEERYYMQADLTRDLLRDLDLFGNPFNSIARLVNSYPSKGRISADSWEWGQEPRAWISVAGSISPTHYDSSPSLLVQVRGRKQMVFWEPRDLQKLGAFPATHLMRRRCRILPECSRTTEAILGPGDVVFFPPRWAHYTKSLTLSTSVTARFKRQSQW</sequence>
<protein>
    <submittedName>
        <fullName evidence="3">Clavaminate synthase-like protein</fullName>
    </submittedName>
</protein>
<dbReference type="Pfam" id="PF13621">
    <property type="entry name" value="Cupin_8"/>
    <property type="match status" value="1"/>
</dbReference>
<dbReference type="PANTHER" id="PTHR12461">
    <property type="entry name" value="HYPOXIA-INDUCIBLE FACTOR 1 ALPHA INHIBITOR-RELATED"/>
    <property type="match status" value="1"/>
</dbReference>
<organism evidence="3">
    <name type="scientific">Tetraselmis sp. GSL018</name>
    <dbReference type="NCBI Taxonomy" id="582737"/>
    <lineage>
        <taxon>Eukaryota</taxon>
        <taxon>Viridiplantae</taxon>
        <taxon>Chlorophyta</taxon>
        <taxon>core chlorophytes</taxon>
        <taxon>Chlorodendrophyceae</taxon>
        <taxon>Chlorodendrales</taxon>
        <taxon>Chlorodendraceae</taxon>
        <taxon>Tetraselmis</taxon>
    </lineage>
</organism>
<dbReference type="AlphaFoldDB" id="A0A061S8Q5"/>
<gene>
    <name evidence="3" type="ORF">TSPGSL018_7634</name>
</gene>
<feature type="domain" description="JmjC" evidence="2">
    <location>
        <begin position="559"/>
        <end position="716"/>
    </location>
</feature>
<reference evidence="3" key="1">
    <citation type="submission" date="2014-05" db="EMBL/GenBank/DDBJ databases">
        <title>The transcriptome of the halophilic microalga Tetraselmis sp. GSL018 isolated from the Great Salt Lake, Utah.</title>
        <authorList>
            <person name="Jinkerson R.E."/>
            <person name="D'Adamo S."/>
            <person name="Posewitz M.C."/>
        </authorList>
    </citation>
    <scope>NUCLEOTIDE SEQUENCE</scope>
    <source>
        <strain evidence="3">GSL018</strain>
    </source>
</reference>
<accession>A0A061S8Q5</accession>
<evidence type="ECO:0000313" key="3">
    <source>
        <dbReference type="EMBL" id="JAC81562.1"/>
    </source>
</evidence>
<evidence type="ECO:0000256" key="1">
    <source>
        <dbReference type="ARBA" id="ARBA00006801"/>
    </source>
</evidence>
<dbReference type="InterPro" id="IPR041667">
    <property type="entry name" value="Cupin_8"/>
</dbReference>
<dbReference type="PANTHER" id="PTHR12461:SF105">
    <property type="entry name" value="HYPOXIA-INDUCIBLE FACTOR 1-ALPHA INHIBITOR"/>
    <property type="match status" value="1"/>
</dbReference>
<dbReference type="PROSITE" id="PS51184">
    <property type="entry name" value="JMJC"/>
    <property type="match status" value="1"/>
</dbReference>
<proteinExistence type="inferred from homology"/>
<dbReference type="EMBL" id="GBEZ01003592">
    <property type="protein sequence ID" value="JAC81562.1"/>
    <property type="molecule type" value="Transcribed_RNA"/>
</dbReference>
<dbReference type="InterPro" id="IPR003347">
    <property type="entry name" value="JmjC_dom"/>
</dbReference>